<dbReference type="Gene3D" id="1.20.1260.10">
    <property type="match status" value="1"/>
</dbReference>
<sequence length="150" mass="15966">MRKITILSAALLAAAVSHASAQDQHGMAASSEQVTLPAACEAAAGSMDMSKMMGGMEGMMSGGQMDEVQKGNMDAMMKMHGPMMKAAMIKDPDLAFNCGMIAHHQGAIAMSEVELKTGKDEKSKEMARMIIDAQKKEIEEMTARVEALAK</sequence>
<dbReference type="RefSeq" id="WP_019996252.1">
    <property type="nucleotide sequence ID" value="NZ_QYRN01000008.1"/>
</dbReference>
<evidence type="ECO:0000256" key="1">
    <source>
        <dbReference type="SAM" id="SignalP"/>
    </source>
</evidence>
<dbReference type="AlphaFoldDB" id="A0A3A1WJE5"/>
<dbReference type="Proteomes" id="UP000265750">
    <property type="component" value="Unassembled WGS sequence"/>
</dbReference>
<gene>
    <name evidence="3" type="ORF">D3218_15330</name>
</gene>
<name>A0A3A1WJE5_9HYPH</name>
<dbReference type="OrthoDB" id="517560at2"/>
<keyword evidence="1" id="KW-0732">Signal</keyword>
<feature type="signal peptide" evidence="1">
    <location>
        <begin position="1"/>
        <end position="21"/>
    </location>
</feature>
<evidence type="ECO:0000259" key="2">
    <source>
        <dbReference type="Pfam" id="PF03713"/>
    </source>
</evidence>
<reference evidence="4" key="1">
    <citation type="submission" date="2018-09" db="EMBL/GenBank/DDBJ databases">
        <authorList>
            <person name="Tuo L."/>
        </authorList>
    </citation>
    <scope>NUCLEOTIDE SEQUENCE [LARGE SCALE GENOMIC DNA]</scope>
    <source>
        <strain evidence="4">M2BS4Y-1</strain>
    </source>
</reference>
<dbReference type="InterPro" id="IPR012347">
    <property type="entry name" value="Ferritin-like"/>
</dbReference>
<protein>
    <submittedName>
        <fullName evidence="3">DUF305 domain-containing protein</fullName>
    </submittedName>
</protein>
<proteinExistence type="predicted"/>
<dbReference type="EMBL" id="QYRN01000008">
    <property type="protein sequence ID" value="RIX99144.1"/>
    <property type="molecule type" value="Genomic_DNA"/>
</dbReference>
<evidence type="ECO:0000313" key="4">
    <source>
        <dbReference type="Proteomes" id="UP000265750"/>
    </source>
</evidence>
<evidence type="ECO:0000313" key="3">
    <source>
        <dbReference type="EMBL" id="RIX99144.1"/>
    </source>
</evidence>
<feature type="chain" id="PRO_5017237966" evidence="1">
    <location>
        <begin position="22"/>
        <end position="150"/>
    </location>
</feature>
<dbReference type="Pfam" id="PF03713">
    <property type="entry name" value="DUF305"/>
    <property type="match status" value="1"/>
</dbReference>
<comment type="caution">
    <text evidence="3">The sequence shown here is derived from an EMBL/GenBank/DDBJ whole genome shotgun (WGS) entry which is preliminary data.</text>
</comment>
<feature type="domain" description="DUF305" evidence="2">
    <location>
        <begin position="12"/>
        <end position="143"/>
    </location>
</feature>
<keyword evidence="4" id="KW-1185">Reference proteome</keyword>
<organism evidence="3 4">
    <name type="scientific">Aureimonas flava</name>
    <dbReference type="NCBI Taxonomy" id="2320271"/>
    <lineage>
        <taxon>Bacteria</taxon>
        <taxon>Pseudomonadati</taxon>
        <taxon>Pseudomonadota</taxon>
        <taxon>Alphaproteobacteria</taxon>
        <taxon>Hyphomicrobiales</taxon>
        <taxon>Aurantimonadaceae</taxon>
        <taxon>Aureimonas</taxon>
    </lineage>
</organism>
<dbReference type="InterPro" id="IPR005183">
    <property type="entry name" value="DUF305_CopM-like"/>
</dbReference>
<accession>A0A3A1WJE5</accession>